<proteinExistence type="predicted"/>
<dbReference type="Proteomes" id="UP001239626">
    <property type="component" value="Unassembled WGS sequence"/>
</dbReference>
<sequence length="158" mass="16061">MSVRGPGTIAALCLRCLVVLAGVNVVGLGIAAAALGQERTGSGLMVALAYLPYALLVAIVPVGVVGFPAGLLTARLLAGVSRELVHVLVFALVGAVLSVALCAWWGMLDIAGWSWIVAAAEGAVGAGGARWWTGRAHARKVRWSDAQGAALPWGRIGA</sequence>
<protein>
    <recommendedName>
        <fullName evidence="4">Major facilitator superfamily (MFS) profile domain-containing protein</fullName>
    </recommendedName>
</protein>
<gene>
    <name evidence="2" type="ORF">J2X26_000019</name>
</gene>
<feature type="transmembrane region" description="Helical" evidence="1">
    <location>
        <begin position="113"/>
        <end position="132"/>
    </location>
</feature>
<accession>A0ABU0EA21</accession>
<feature type="transmembrane region" description="Helical" evidence="1">
    <location>
        <begin position="12"/>
        <end position="35"/>
    </location>
</feature>
<name>A0ABU0EA21_9CELL</name>
<keyword evidence="1" id="KW-1133">Transmembrane helix</keyword>
<comment type="caution">
    <text evidence="2">The sequence shown here is derived from an EMBL/GenBank/DDBJ whole genome shotgun (WGS) entry which is preliminary data.</text>
</comment>
<evidence type="ECO:0008006" key="4">
    <source>
        <dbReference type="Google" id="ProtNLM"/>
    </source>
</evidence>
<evidence type="ECO:0000313" key="3">
    <source>
        <dbReference type="Proteomes" id="UP001239626"/>
    </source>
</evidence>
<keyword evidence="1" id="KW-0812">Transmembrane</keyword>
<evidence type="ECO:0000313" key="2">
    <source>
        <dbReference type="EMBL" id="MDQ0371722.1"/>
    </source>
</evidence>
<evidence type="ECO:0000256" key="1">
    <source>
        <dbReference type="SAM" id="Phobius"/>
    </source>
</evidence>
<dbReference type="RefSeq" id="WP_307488730.1">
    <property type="nucleotide sequence ID" value="NZ_JAUSVB010000001.1"/>
</dbReference>
<feature type="transmembrane region" description="Helical" evidence="1">
    <location>
        <begin position="47"/>
        <end position="72"/>
    </location>
</feature>
<keyword evidence="1" id="KW-0472">Membrane</keyword>
<keyword evidence="3" id="KW-1185">Reference proteome</keyword>
<reference evidence="2 3" key="1">
    <citation type="submission" date="2023-07" db="EMBL/GenBank/DDBJ databases">
        <title>Sorghum-associated microbial communities from plants grown in Nebraska, USA.</title>
        <authorList>
            <person name="Schachtman D."/>
        </authorList>
    </citation>
    <scope>NUCLEOTIDE SEQUENCE [LARGE SCALE GENOMIC DNA]</scope>
    <source>
        <strain evidence="2 3">BE332</strain>
    </source>
</reference>
<dbReference type="EMBL" id="JAUSVB010000001">
    <property type="protein sequence ID" value="MDQ0371722.1"/>
    <property type="molecule type" value="Genomic_DNA"/>
</dbReference>
<feature type="transmembrane region" description="Helical" evidence="1">
    <location>
        <begin position="84"/>
        <end position="107"/>
    </location>
</feature>
<organism evidence="2 3">
    <name type="scientific">Cellulomonas humilata</name>
    <dbReference type="NCBI Taxonomy" id="144055"/>
    <lineage>
        <taxon>Bacteria</taxon>
        <taxon>Bacillati</taxon>
        <taxon>Actinomycetota</taxon>
        <taxon>Actinomycetes</taxon>
        <taxon>Micrococcales</taxon>
        <taxon>Cellulomonadaceae</taxon>
        <taxon>Cellulomonas</taxon>
    </lineage>
</organism>